<dbReference type="InterPro" id="IPR018062">
    <property type="entry name" value="HTH_AraC-typ_CS"/>
</dbReference>
<gene>
    <name evidence="6" type="ORF">FHS48_003600</name>
</gene>
<dbReference type="Proteomes" id="UP000544872">
    <property type="component" value="Unassembled WGS sequence"/>
</dbReference>
<name>A0A7W9ZIJ8_NOVIT</name>
<dbReference type="InterPro" id="IPR053142">
    <property type="entry name" value="PchR_regulatory_protein"/>
</dbReference>
<dbReference type="SMART" id="SM00342">
    <property type="entry name" value="HTH_ARAC"/>
    <property type="match status" value="1"/>
</dbReference>
<dbReference type="Gene3D" id="1.10.10.60">
    <property type="entry name" value="Homeodomain-like"/>
    <property type="match status" value="2"/>
</dbReference>
<feature type="region of interest" description="Disordered" evidence="4">
    <location>
        <begin position="1"/>
        <end position="20"/>
    </location>
</feature>
<evidence type="ECO:0000259" key="5">
    <source>
        <dbReference type="PROSITE" id="PS01124"/>
    </source>
</evidence>
<keyword evidence="2 6" id="KW-0238">DNA-binding</keyword>
<evidence type="ECO:0000313" key="7">
    <source>
        <dbReference type="Proteomes" id="UP000544872"/>
    </source>
</evidence>
<accession>A0A7W9ZIJ8</accession>
<evidence type="ECO:0000256" key="4">
    <source>
        <dbReference type="SAM" id="MobiDB-lite"/>
    </source>
</evidence>
<dbReference type="RefSeq" id="WP_184265592.1">
    <property type="nucleotide sequence ID" value="NZ_JACIIX010000017.1"/>
</dbReference>
<evidence type="ECO:0000256" key="2">
    <source>
        <dbReference type="ARBA" id="ARBA00023125"/>
    </source>
</evidence>
<keyword evidence="7" id="KW-1185">Reference proteome</keyword>
<dbReference type="AlphaFoldDB" id="A0A7W9ZIJ8"/>
<dbReference type="PANTHER" id="PTHR47893:SF1">
    <property type="entry name" value="REGULATORY PROTEIN PCHR"/>
    <property type="match status" value="1"/>
</dbReference>
<dbReference type="PANTHER" id="PTHR47893">
    <property type="entry name" value="REGULATORY PROTEIN PCHR"/>
    <property type="match status" value="1"/>
</dbReference>
<evidence type="ECO:0000256" key="1">
    <source>
        <dbReference type="ARBA" id="ARBA00023015"/>
    </source>
</evidence>
<evidence type="ECO:0000256" key="3">
    <source>
        <dbReference type="ARBA" id="ARBA00023163"/>
    </source>
</evidence>
<keyword evidence="1" id="KW-0805">Transcription regulation</keyword>
<evidence type="ECO:0000313" key="6">
    <source>
        <dbReference type="EMBL" id="MBB6212152.1"/>
    </source>
</evidence>
<dbReference type="EMBL" id="JACIIX010000017">
    <property type="protein sequence ID" value="MBB6212152.1"/>
    <property type="molecule type" value="Genomic_DNA"/>
</dbReference>
<comment type="caution">
    <text evidence="6">The sequence shown here is derived from an EMBL/GenBank/DDBJ whole genome shotgun (WGS) entry which is preliminary data.</text>
</comment>
<dbReference type="GO" id="GO:0003700">
    <property type="term" value="F:DNA-binding transcription factor activity"/>
    <property type="evidence" value="ECO:0007669"/>
    <property type="project" value="InterPro"/>
</dbReference>
<dbReference type="InterPro" id="IPR009057">
    <property type="entry name" value="Homeodomain-like_sf"/>
</dbReference>
<proteinExistence type="predicted"/>
<dbReference type="InterPro" id="IPR018060">
    <property type="entry name" value="HTH_AraC"/>
</dbReference>
<dbReference type="SUPFAM" id="SSF46689">
    <property type="entry name" value="Homeodomain-like"/>
    <property type="match status" value="2"/>
</dbReference>
<keyword evidence="3" id="KW-0804">Transcription</keyword>
<feature type="domain" description="HTH araC/xylS-type" evidence="5">
    <location>
        <begin position="216"/>
        <end position="314"/>
    </location>
</feature>
<sequence>MPEIARTLGQRATEADASPAQAGFSRGRLLAQEVRPGLHASGFDLEYLQDADLTVTEQSSIFCGVLTDGDPSRVTIGGHGDVELCPLSPVLMVFGCDSTCTGHFRAGTRSAGAGCRISPACLDRLAGEYGIEAFRSLLGMLGAGVQVYPLPASPRLVDLAGQMLDTPYSGPLQSIHLEGCALSILAEAASLVASVQPLRPETPEGDLSLRELERVREIRQIVEDNIVSPPCLGELSRRIGINPTTMSNQFRQVFGQTIFEYVRNRRLELARTLLRSGDLPVSQVGYKVGFGNPGAFATAYRRRFGHPPSQEPTGS</sequence>
<organism evidence="6 7">
    <name type="scientific">Novispirillum itersonii</name>
    <name type="common">Aquaspirillum itersonii</name>
    <dbReference type="NCBI Taxonomy" id="189"/>
    <lineage>
        <taxon>Bacteria</taxon>
        <taxon>Pseudomonadati</taxon>
        <taxon>Pseudomonadota</taxon>
        <taxon>Alphaproteobacteria</taxon>
        <taxon>Rhodospirillales</taxon>
        <taxon>Novispirillaceae</taxon>
        <taxon>Novispirillum</taxon>
    </lineage>
</organism>
<protein>
    <submittedName>
        <fullName evidence="6">AraC-like DNA-binding protein</fullName>
    </submittedName>
</protein>
<dbReference type="PROSITE" id="PS00041">
    <property type="entry name" value="HTH_ARAC_FAMILY_1"/>
    <property type="match status" value="1"/>
</dbReference>
<dbReference type="GO" id="GO:0043565">
    <property type="term" value="F:sequence-specific DNA binding"/>
    <property type="evidence" value="ECO:0007669"/>
    <property type="project" value="InterPro"/>
</dbReference>
<reference evidence="6 7" key="1">
    <citation type="submission" date="2020-08" db="EMBL/GenBank/DDBJ databases">
        <title>Genomic Encyclopedia of Type Strains, Phase IV (KMG-IV): sequencing the most valuable type-strain genomes for metagenomic binning, comparative biology and taxonomic classification.</title>
        <authorList>
            <person name="Goeker M."/>
        </authorList>
    </citation>
    <scope>NUCLEOTIDE SEQUENCE [LARGE SCALE GENOMIC DNA]</scope>
    <source>
        <strain evidence="6 7">DSM 11590</strain>
    </source>
</reference>
<dbReference type="PROSITE" id="PS01124">
    <property type="entry name" value="HTH_ARAC_FAMILY_2"/>
    <property type="match status" value="1"/>
</dbReference>
<dbReference type="Pfam" id="PF12833">
    <property type="entry name" value="HTH_18"/>
    <property type="match status" value="1"/>
</dbReference>